<name>A0A6I2QYI0_FLAPL</name>
<dbReference type="Pfam" id="PF05534">
    <property type="entry name" value="HicB"/>
    <property type="match status" value="1"/>
</dbReference>
<dbReference type="InterPro" id="IPR010985">
    <property type="entry name" value="Ribbon_hlx_hlx"/>
</dbReference>
<dbReference type="SUPFAM" id="SSF47598">
    <property type="entry name" value="Ribbon-helix-helix"/>
    <property type="match status" value="1"/>
</dbReference>
<dbReference type="InterPro" id="IPR008651">
    <property type="entry name" value="Uncharacterised_HicB"/>
</dbReference>
<proteinExistence type="predicted"/>
<comment type="caution">
    <text evidence="1">The sequence shown here is derived from an EMBL/GenBank/DDBJ whole genome shotgun (WGS) entry which is preliminary data.</text>
</comment>
<dbReference type="EMBL" id="WKPR01000002">
    <property type="protein sequence ID" value="MSB18203.1"/>
    <property type="molecule type" value="Genomic_DNA"/>
</dbReference>
<dbReference type="AlphaFoldDB" id="A0A6I2QYI0"/>
<dbReference type="InterPro" id="IPR035069">
    <property type="entry name" value="TTHA1013/TTHA0281-like"/>
</dbReference>
<dbReference type="InterPro" id="IPR013321">
    <property type="entry name" value="Arc_rbn_hlx_hlx"/>
</dbReference>
<dbReference type="Gene3D" id="1.10.1220.10">
    <property type="entry name" value="Met repressor-like"/>
    <property type="match status" value="1"/>
</dbReference>
<reference evidence="1 2" key="1">
    <citation type="journal article" date="2019" name="Nat. Med.">
        <title>A library of human gut bacterial isolates paired with longitudinal multiomics data enables mechanistic microbiome research.</title>
        <authorList>
            <person name="Poyet M."/>
            <person name="Groussin M."/>
            <person name="Gibbons S.M."/>
            <person name="Avila-Pacheco J."/>
            <person name="Jiang X."/>
            <person name="Kearney S.M."/>
            <person name="Perrotta A.R."/>
            <person name="Berdy B."/>
            <person name="Zhao S."/>
            <person name="Lieberman T.D."/>
            <person name="Swanson P.K."/>
            <person name="Smith M."/>
            <person name="Roesemann S."/>
            <person name="Alexander J.E."/>
            <person name="Rich S.A."/>
            <person name="Livny J."/>
            <person name="Vlamakis H."/>
            <person name="Clish C."/>
            <person name="Bullock K."/>
            <person name="Deik A."/>
            <person name="Scott J."/>
            <person name="Pierce K.A."/>
            <person name="Xavier R.J."/>
            <person name="Alm E.J."/>
        </authorList>
    </citation>
    <scope>NUCLEOTIDE SEQUENCE [LARGE SCALE GENOMIC DNA]</scope>
    <source>
        <strain evidence="1 2">BIOML-A2</strain>
    </source>
</reference>
<protein>
    <submittedName>
        <fullName evidence="1">Toxin-antitoxin system HicB family antitoxin</fullName>
    </submittedName>
</protein>
<dbReference type="Proteomes" id="UP000434475">
    <property type="component" value="Unassembled WGS sequence"/>
</dbReference>
<gene>
    <name evidence="1" type="ORF">GKE97_01575</name>
</gene>
<dbReference type="RefSeq" id="WP_009258575.1">
    <property type="nucleotide sequence ID" value="NZ_BAABZG010000001.1"/>
</dbReference>
<organism evidence="1 2">
    <name type="scientific">Flavonifractor plautii</name>
    <name type="common">Fusobacterium plautii</name>
    <dbReference type="NCBI Taxonomy" id="292800"/>
    <lineage>
        <taxon>Bacteria</taxon>
        <taxon>Bacillati</taxon>
        <taxon>Bacillota</taxon>
        <taxon>Clostridia</taxon>
        <taxon>Eubacteriales</taxon>
        <taxon>Oscillospiraceae</taxon>
        <taxon>Flavonifractor</taxon>
    </lineage>
</organism>
<sequence length="113" mass="12945">MKNSDLLHYKGYTARPEYSVEDRVFYGTILGIDDMVDFQSESAKDLEEQFHKAVDDYLKFCAEIGKEPQKKYSGLFNVRIPPELHRELSLLAQAEGISLNKAVEQAIRTMVQS</sequence>
<dbReference type="SUPFAM" id="SSF143100">
    <property type="entry name" value="TTHA1013/TTHA0281-like"/>
    <property type="match status" value="1"/>
</dbReference>
<evidence type="ECO:0000313" key="1">
    <source>
        <dbReference type="EMBL" id="MSB18203.1"/>
    </source>
</evidence>
<dbReference type="GO" id="GO:0006355">
    <property type="term" value="P:regulation of DNA-templated transcription"/>
    <property type="evidence" value="ECO:0007669"/>
    <property type="project" value="InterPro"/>
</dbReference>
<evidence type="ECO:0000313" key="2">
    <source>
        <dbReference type="Proteomes" id="UP000434475"/>
    </source>
</evidence>
<accession>A0A6I2QYI0</accession>